<dbReference type="PANTHER" id="PTHR12080:SF54">
    <property type="entry name" value="T-CELL SURFACE ANTIGEN CD2"/>
    <property type="match status" value="1"/>
</dbReference>
<dbReference type="GO" id="GO:0098609">
    <property type="term" value="P:cell-cell adhesion"/>
    <property type="evidence" value="ECO:0007669"/>
    <property type="project" value="TreeGrafter"/>
</dbReference>
<comment type="subcellular location">
    <subcellularLocation>
        <location evidence="1">Cell membrane</location>
        <topology evidence="1">Single-pass type I membrane protein</topology>
    </subcellularLocation>
</comment>
<gene>
    <name evidence="19" type="primary">CD2</name>
</gene>
<dbReference type="Pfam" id="PF05790">
    <property type="entry name" value="C2-set"/>
    <property type="match status" value="1"/>
</dbReference>
<keyword evidence="6" id="KW-0677">Repeat</keyword>
<evidence type="ECO:0000256" key="6">
    <source>
        <dbReference type="ARBA" id="ARBA00022737"/>
    </source>
</evidence>
<dbReference type="GeneID" id="109392799"/>
<dbReference type="Proteomes" id="UP000694851">
    <property type="component" value="Unplaced"/>
</dbReference>
<feature type="chain" id="PRO_5034543881" description="T-cell surface antigen CD2" evidence="16">
    <location>
        <begin position="22"/>
        <end position="340"/>
    </location>
</feature>
<evidence type="ECO:0000256" key="10">
    <source>
        <dbReference type="ARBA" id="ARBA00023157"/>
    </source>
</evidence>
<feature type="signal peptide" evidence="16">
    <location>
        <begin position="1"/>
        <end position="21"/>
    </location>
</feature>
<keyword evidence="7" id="KW-0130">Cell adhesion</keyword>
<evidence type="ECO:0000256" key="11">
    <source>
        <dbReference type="ARBA" id="ARBA00023180"/>
    </source>
</evidence>
<evidence type="ECO:0000259" key="17">
    <source>
        <dbReference type="PROSITE" id="PS50835"/>
    </source>
</evidence>
<name>A0A8B7SUC0_HIPAR</name>
<evidence type="ECO:0000256" key="14">
    <source>
        <dbReference type="SAM" id="MobiDB-lite"/>
    </source>
</evidence>
<dbReference type="InterPro" id="IPR007110">
    <property type="entry name" value="Ig-like_dom"/>
</dbReference>
<comment type="subunit">
    <text evidence="13">Interacts with CD48. Interacts with CD58 (LFA-3). Interacts with CD2AP. Interacts with PSTPIP1. Interacts with FCGR3A; this interaction modulates NK cell activation and cytotoxicity.</text>
</comment>
<evidence type="ECO:0000256" key="1">
    <source>
        <dbReference type="ARBA" id="ARBA00004251"/>
    </source>
</evidence>
<proteinExistence type="predicted"/>
<keyword evidence="8 15" id="KW-1133">Transmembrane helix</keyword>
<dbReference type="InterPro" id="IPR008424">
    <property type="entry name" value="Ig_C2-set"/>
</dbReference>
<evidence type="ECO:0000313" key="18">
    <source>
        <dbReference type="Proteomes" id="UP000694851"/>
    </source>
</evidence>
<keyword evidence="12" id="KW-0393">Immunoglobulin domain</keyword>
<evidence type="ECO:0000256" key="16">
    <source>
        <dbReference type="SAM" id="SignalP"/>
    </source>
</evidence>
<feature type="compositionally biased region" description="Pro residues" evidence="14">
    <location>
        <begin position="321"/>
        <end position="333"/>
    </location>
</feature>
<evidence type="ECO:0000256" key="2">
    <source>
        <dbReference type="ARBA" id="ARBA00021368"/>
    </source>
</evidence>
<feature type="transmembrane region" description="Helical" evidence="15">
    <location>
        <begin position="200"/>
        <end position="224"/>
    </location>
</feature>
<evidence type="ECO:0000256" key="9">
    <source>
        <dbReference type="ARBA" id="ARBA00023136"/>
    </source>
</evidence>
<dbReference type="GO" id="GO:0005886">
    <property type="term" value="C:plasma membrane"/>
    <property type="evidence" value="ECO:0007669"/>
    <property type="project" value="UniProtKB-SubCell"/>
</dbReference>
<dbReference type="PANTHER" id="PTHR12080">
    <property type="entry name" value="SIGNALING LYMPHOCYTIC ACTIVATION MOLECULE"/>
    <property type="match status" value="1"/>
</dbReference>
<keyword evidence="18" id="KW-1185">Reference proteome</keyword>
<dbReference type="GO" id="GO:0032729">
    <property type="term" value="P:positive regulation of type II interferon production"/>
    <property type="evidence" value="ECO:0007669"/>
    <property type="project" value="TreeGrafter"/>
</dbReference>
<evidence type="ECO:0000256" key="4">
    <source>
        <dbReference type="ARBA" id="ARBA00022692"/>
    </source>
</evidence>
<keyword evidence="3" id="KW-1003">Cell membrane</keyword>
<dbReference type="RefSeq" id="XP_019516991.1">
    <property type="nucleotide sequence ID" value="XM_019661446.1"/>
</dbReference>
<keyword evidence="11" id="KW-0325">Glycoprotein</keyword>
<keyword evidence="5 16" id="KW-0732">Signal</keyword>
<feature type="domain" description="Ig-like" evidence="17">
    <location>
        <begin position="1"/>
        <end position="115"/>
    </location>
</feature>
<keyword evidence="4 15" id="KW-0812">Transmembrane</keyword>
<dbReference type="Gene3D" id="2.60.40.10">
    <property type="entry name" value="Immunoglobulins"/>
    <property type="match status" value="2"/>
</dbReference>
<dbReference type="GO" id="GO:0009986">
    <property type="term" value="C:cell surface"/>
    <property type="evidence" value="ECO:0007669"/>
    <property type="project" value="UniProtKB-ARBA"/>
</dbReference>
<keyword evidence="9 15" id="KW-0472">Membrane</keyword>
<evidence type="ECO:0000256" key="8">
    <source>
        <dbReference type="ARBA" id="ARBA00022989"/>
    </source>
</evidence>
<accession>A0A8B7SUC0</accession>
<dbReference type="PRINTS" id="PR01870">
    <property type="entry name" value="CD2ANTIGEN"/>
</dbReference>
<dbReference type="InterPro" id="IPR015631">
    <property type="entry name" value="CD2/SLAM_rcpt"/>
</dbReference>
<keyword evidence="10" id="KW-1015">Disulfide bond</keyword>
<dbReference type="OrthoDB" id="8439544at2759"/>
<evidence type="ECO:0000256" key="15">
    <source>
        <dbReference type="SAM" id="Phobius"/>
    </source>
</evidence>
<dbReference type="SUPFAM" id="SSF48726">
    <property type="entry name" value="Immunoglobulin"/>
    <property type="match status" value="2"/>
</dbReference>
<dbReference type="InterPro" id="IPR015632">
    <property type="entry name" value="CD2"/>
</dbReference>
<dbReference type="InterPro" id="IPR013783">
    <property type="entry name" value="Ig-like_fold"/>
</dbReference>
<dbReference type="Pfam" id="PF07686">
    <property type="entry name" value="V-set"/>
    <property type="match status" value="1"/>
</dbReference>
<dbReference type="KEGG" id="hai:109392799"/>
<dbReference type="AlphaFoldDB" id="A0A8B7SUC0"/>
<sequence length="340" mass="38539">MSFACQILASFLLMFSFSTTGETPGNNTVYGILDQDINLDISDSQMNNDFADIQWEKDGARIARRKNETDPQNDKYQVFKNGTLKIKHLKRNDSGNYKASTYSETGKHVLEKTFDLKILEAVSKPVISWSCTNTTLTCEVKKGTDYKLRLYRKGISIKEDHKIIVYKWKNVNELYNCIASNEASEENDTVTITCSGKVDIYLIVGICGAGITFFIFVALLIVYISKRKKQHRRRDGEELDIRVHRITSEERTQKPHQIPGSAPQNPAVSQPPPPPGHRTQAPGHRPPPPGHRVQHQQQQQQQQQKRPLPPHGTQGHQQKGPPLPRPRVQPKPPRGFTENS</sequence>
<protein>
    <recommendedName>
        <fullName evidence="2">T-cell surface antigen CD2</fullName>
    </recommendedName>
</protein>
<evidence type="ECO:0000256" key="5">
    <source>
        <dbReference type="ARBA" id="ARBA00022729"/>
    </source>
</evidence>
<dbReference type="GO" id="GO:0005102">
    <property type="term" value="F:signaling receptor binding"/>
    <property type="evidence" value="ECO:0007669"/>
    <property type="project" value="TreeGrafter"/>
</dbReference>
<evidence type="ECO:0000256" key="3">
    <source>
        <dbReference type="ARBA" id="ARBA00022475"/>
    </source>
</evidence>
<reference evidence="19" key="1">
    <citation type="submission" date="2025-08" db="UniProtKB">
        <authorList>
            <consortium name="RefSeq"/>
        </authorList>
    </citation>
    <scope>IDENTIFICATION</scope>
    <source>
        <tissue evidence="19">Muscle</tissue>
    </source>
</reference>
<dbReference type="InterPro" id="IPR036179">
    <property type="entry name" value="Ig-like_dom_sf"/>
</dbReference>
<feature type="compositionally biased region" description="Low complexity" evidence="14">
    <location>
        <begin position="295"/>
        <end position="306"/>
    </location>
</feature>
<dbReference type="PROSITE" id="PS50835">
    <property type="entry name" value="IG_LIKE"/>
    <property type="match status" value="1"/>
</dbReference>
<evidence type="ECO:0000256" key="13">
    <source>
        <dbReference type="ARBA" id="ARBA00046549"/>
    </source>
</evidence>
<organism evidence="18 19">
    <name type="scientific">Hipposideros armiger</name>
    <name type="common">Great Himalayan leaf-nosed bat</name>
    <dbReference type="NCBI Taxonomy" id="186990"/>
    <lineage>
        <taxon>Eukaryota</taxon>
        <taxon>Metazoa</taxon>
        <taxon>Chordata</taxon>
        <taxon>Craniata</taxon>
        <taxon>Vertebrata</taxon>
        <taxon>Euteleostomi</taxon>
        <taxon>Mammalia</taxon>
        <taxon>Eutheria</taxon>
        <taxon>Laurasiatheria</taxon>
        <taxon>Chiroptera</taxon>
        <taxon>Yinpterochiroptera</taxon>
        <taxon>Rhinolophoidea</taxon>
        <taxon>Hipposideridae</taxon>
        <taxon>Hipposideros</taxon>
    </lineage>
</organism>
<evidence type="ECO:0000256" key="12">
    <source>
        <dbReference type="ARBA" id="ARBA00023319"/>
    </source>
</evidence>
<evidence type="ECO:0000313" key="19">
    <source>
        <dbReference type="RefSeq" id="XP_019516991.1"/>
    </source>
</evidence>
<dbReference type="InterPro" id="IPR013106">
    <property type="entry name" value="Ig_V-set"/>
</dbReference>
<feature type="compositionally biased region" description="Basic and acidic residues" evidence="14">
    <location>
        <begin position="243"/>
        <end position="253"/>
    </location>
</feature>
<feature type="region of interest" description="Disordered" evidence="14">
    <location>
        <begin position="243"/>
        <end position="340"/>
    </location>
</feature>
<dbReference type="CTD" id="914"/>
<evidence type="ECO:0000256" key="7">
    <source>
        <dbReference type="ARBA" id="ARBA00022889"/>
    </source>
</evidence>